<organism evidence="2 3">
    <name type="scientific">Natrinema soli</name>
    <dbReference type="NCBI Taxonomy" id="1930624"/>
    <lineage>
        <taxon>Archaea</taxon>
        <taxon>Methanobacteriati</taxon>
        <taxon>Methanobacteriota</taxon>
        <taxon>Stenosarchaea group</taxon>
        <taxon>Halobacteria</taxon>
        <taxon>Halobacteriales</taxon>
        <taxon>Natrialbaceae</taxon>
        <taxon>Natrinema</taxon>
    </lineage>
</organism>
<evidence type="ECO:0000259" key="1">
    <source>
        <dbReference type="Pfam" id="PF13188"/>
    </source>
</evidence>
<feature type="non-terminal residue" evidence="2">
    <location>
        <position position="1"/>
    </location>
</feature>
<keyword evidence="3" id="KW-1185">Reference proteome</keyword>
<accession>A0ABD5SUZ7</accession>
<feature type="non-terminal residue" evidence="2">
    <location>
        <position position="305"/>
    </location>
</feature>
<comment type="caution">
    <text evidence="2">The sequence shown here is derived from an EMBL/GenBank/DDBJ whole genome shotgun (WGS) entry which is preliminary data.</text>
</comment>
<dbReference type="AlphaFoldDB" id="A0ABD5SUZ7"/>
<reference evidence="2 3" key="1">
    <citation type="journal article" date="2019" name="Int. J. Syst. Evol. Microbiol.">
        <title>The Global Catalogue of Microorganisms (GCM) 10K type strain sequencing project: providing services to taxonomists for standard genome sequencing and annotation.</title>
        <authorList>
            <consortium name="The Broad Institute Genomics Platform"/>
            <consortium name="The Broad Institute Genome Sequencing Center for Infectious Disease"/>
            <person name="Wu L."/>
            <person name="Ma J."/>
        </authorList>
    </citation>
    <scope>NUCLEOTIDE SEQUENCE [LARGE SCALE GENOMIC DNA]</scope>
    <source>
        <strain evidence="2 3">LMG 29247</strain>
    </source>
</reference>
<dbReference type="InterPro" id="IPR000014">
    <property type="entry name" value="PAS"/>
</dbReference>
<dbReference type="EMBL" id="JBHSWV010000649">
    <property type="protein sequence ID" value="MFC6768973.1"/>
    <property type="molecule type" value="Genomic_DNA"/>
</dbReference>
<dbReference type="InterPro" id="IPR035965">
    <property type="entry name" value="PAS-like_dom_sf"/>
</dbReference>
<proteinExistence type="predicted"/>
<dbReference type="SUPFAM" id="SSF55785">
    <property type="entry name" value="PYP-like sensor domain (PAS domain)"/>
    <property type="match status" value="1"/>
</dbReference>
<evidence type="ECO:0000313" key="2">
    <source>
        <dbReference type="EMBL" id="MFC6768973.1"/>
    </source>
</evidence>
<sequence>ERVTPRLGHADGTWHVSELTLTNRLADPTVEGVVVTRTGAGSAADSATDDGIRRGVDRLADAFFTLGPRDELRYANDAAMSLFTGTDAGIGAGTEIDTGTAERSSDRADPIGTVVWDLLPDDLSEALYDGVRAAETTGSTETFGTTFPPLEGRLAVTVHPGDDGVSVHAREHPPDAATAVNQDRLGLLESVVDALDDGIAVLEGTTIRLANPALLDLAGADALVGRELEDVFADDLAATVRERGRSPVIRWMEPITGVLATDASPPVDVFVAPLSDPDRTLCVVRDRRGSRAAALSSIRRALDAL</sequence>
<evidence type="ECO:0000313" key="3">
    <source>
        <dbReference type="Proteomes" id="UP001596383"/>
    </source>
</evidence>
<protein>
    <submittedName>
        <fullName evidence="2">PAS domain-containing protein</fullName>
    </submittedName>
</protein>
<dbReference type="Gene3D" id="3.30.450.20">
    <property type="entry name" value="PAS domain"/>
    <property type="match status" value="2"/>
</dbReference>
<dbReference type="RefSeq" id="WP_273741697.1">
    <property type="nucleotide sequence ID" value="NZ_JAQIVI010000649.1"/>
</dbReference>
<feature type="domain" description="PAS" evidence="1">
    <location>
        <begin position="187"/>
        <end position="238"/>
    </location>
</feature>
<dbReference type="Proteomes" id="UP001596383">
    <property type="component" value="Unassembled WGS sequence"/>
</dbReference>
<dbReference type="Pfam" id="PF13188">
    <property type="entry name" value="PAS_8"/>
    <property type="match status" value="1"/>
</dbReference>
<gene>
    <name evidence="2" type="ORF">ACFQE6_29360</name>
</gene>
<name>A0ABD5SUZ7_9EURY</name>